<proteinExistence type="predicted"/>
<accession>A0A2H4J4P7</accession>
<name>A0A2H4J4P7_9CAUD</name>
<protein>
    <submittedName>
        <fullName evidence="1">Uncharacterized protein</fullName>
    </submittedName>
</protein>
<gene>
    <name evidence="1" type="ORF">10F3_29</name>
</gene>
<dbReference type="EMBL" id="MF417903">
    <property type="protein sequence ID" value="ASN70214.1"/>
    <property type="molecule type" value="Genomic_DNA"/>
</dbReference>
<reference evidence="1" key="1">
    <citation type="submission" date="2017-06" db="EMBL/GenBank/DDBJ databases">
        <title>Novel phages from South African skin metaviromes.</title>
        <authorList>
            <person name="van Zyl L.J."/>
            <person name="Abrahams Y."/>
            <person name="Stander E.A."/>
            <person name="Kirby B.M."/>
            <person name="Clavaud C."/>
            <person name="Farcet C."/>
            <person name="Breton L."/>
            <person name="Trindade M.I."/>
        </authorList>
    </citation>
    <scope>NUCLEOTIDE SEQUENCE</scope>
</reference>
<organism evidence="1">
    <name type="scientific">uncultured Caudovirales phage</name>
    <dbReference type="NCBI Taxonomy" id="2100421"/>
    <lineage>
        <taxon>Viruses</taxon>
        <taxon>Duplodnaviria</taxon>
        <taxon>Heunggongvirae</taxon>
        <taxon>Uroviricota</taxon>
        <taxon>Caudoviricetes</taxon>
        <taxon>Peduoviridae</taxon>
        <taxon>Maltschvirus</taxon>
        <taxon>Maltschvirus maltsch</taxon>
    </lineage>
</organism>
<evidence type="ECO:0000313" key="1">
    <source>
        <dbReference type="EMBL" id="ASN70214.1"/>
    </source>
</evidence>
<sequence>MKYEEEIRNSTGAAKTLADKIHILRKSFLLATAKIDSVLITTGEQIDRTLKTKRR</sequence>